<dbReference type="InterPro" id="IPR027417">
    <property type="entry name" value="P-loop_NTPase"/>
</dbReference>
<accession>A0A2A6CIR7</accession>
<dbReference type="Gene3D" id="1.25.40.420">
    <property type="match status" value="1"/>
</dbReference>
<dbReference type="GO" id="GO:0043161">
    <property type="term" value="P:proteasome-mediated ubiquitin-dependent protein catabolic process"/>
    <property type="evidence" value="ECO:0000318"/>
    <property type="project" value="GO_Central"/>
</dbReference>
<dbReference type="GO" id="GO:0005737">
    <property type="term" value="C:cytoplasm"/>
    <property type="evidence" value="ECO:0000318"/>
    <property type="project" value="GO_Central"/>
</dbReference>
<dbReference type="Pfam" id="PF00270">
    <property type="entry name" value="DEAD"/>
    <property type="match status" value="1"/>
</dbReference>
<keyword evidence="2" id="KW-1185">Reference proteome</keyword>
<dbReference type="AlphaFoldDB" id="A0A2A6CIR7"/>
<dbReference type="InterPro" id="IPR000210">
    <property type="entry name" value="BTB/POZ_dom"/>
</dbReference>
<accession>A0A8R1USZ2</accession>
<dbReference type="SMART" id="SM00487">
    <property type="entry name" value="DEXDc"/>
    <property type="match status" value="1"/>
</dbReference>
<dbReference type="PANTHER" id="PTHR45632">
    <property type="entry name" value="LD33804P"/>
    <property type="match status" value="1"/>
</dbReference>
<sequence length="817" mass="94389">MESSIDSNIPTFKICGFPLLLVGVNLPTTVEVKHSEVHKGNISVTNREASDVMIKVGEKTIHAHKDFLASTIPFFRDLFNSNMIECANGEINLSSEFCGFNLATLEILLDYAYNGCLTISTDNVQDLMLGASFLRIESVLDECSEFIKRRLTVENIFSILYFCRSIAYERINSDIYKFLYKNFVYLSRSAEFLEMAFDDLIFFLKRDTLYVDDEKQIFEIVSRWIEFDIERRQYGARLLENVRWNLLTAEYISETVRKTEWVMNTPECTAFIDKTKKRIQNKAIDVRSKRVCEDRHVIFFGYRRVDDFSNDVCSFHVYDPITNIWTNPKSIRPFKHSFYGTRTDGYNIFFRRTLRKEIPDPDEEWLEMYNTLTDEWHTDRNSIENSASRFPDYIYAVRHCSSLAVIDGKVYMTGGENSYEHHLSSLETYDTTSNEWKALASMNSTRTCHCSEVIEGKLYVFGGVGDFADSLDSGECYDPETDRWTPISSMKYKRWASKSLVYNNHIYVFGGSCDDNTFLDSVERYDPVANTWTTLKKMIHKRSYSSAGVSCGKIFVFGSMDRWMPYTRTNTVEMYDPETNTWEERKPMPYALMCSPISVPASYPAPIANLENIWITEFRELNLKEELLKGIVDCGLMHPTKVQSEFIPRAISGNNYICELDAKGKTSSFVISTLQQLEPIDGQISVLILVPSREMASNIQREYARFSKYLEPNKIAAFFGGVPIKQNKEYLRNNCPHIVIGTPIRMLDLIQSGSLNIANIQHFVLDECDRMMGNSDMCDAVLKIFKSTKGHTQIMSYDVLNKNTRQKLLDIYEKRIT</sequence>
<reference evidence="2" key="1">
    <citation type="journal article" date="2008" name="Nat. Genet.">
        <title>The Pristionchus pacificus genome provides a unique perspective on nematode lifestyle and parasitism.</title>
        <authorList>
            <person name="Dieterich C."/>
            <person name="Clifton S.W."/>
            <person name="Schuster L.N."/>
            <person name="Chinwalla A."/>
            <person name="Delehaunty K."/>
            <person name="Dinkelacker I."/>
            <person name="Fulton L."/>
            <person name="Fulton R."/>
            <person name="Godfrey J."/>
            <person name="Minx P."/>
            <person name="Mitreva M."/>
            <person name="Roeseler W."/>
            <person name="Tian H."/>
            <person name="Witte H."/>
            <person name="Yang S.P."/>
            <person name="Wilson R.K."/>
            <person name="Sommer R.J."/>
        </authorList>
    </citation>
    <scope>NUCLEOTIDE SEQUENCE [LARGE SCALE GENOMIC DNA]</scope>
    <source>
        <strain evidence="2">PS312</strain>
    </source>
</reference>
<dbReference type="Pfam" id="PF00651">
    <property type="entry name" value="BTB"/>
    <property type="match status" value="1"/>
</dbReference>
<dbReference type="PROSITE" id="PS50097">
    <property type="entry name" value="BTB"/>
    <property type="match status" value="1"/>
</dbReference>
<dbReference type="Pfam" id="PF07707">
    <property type="entry name" value="BACK"/>
    <property type="match status" value="1"/>
</dbReference>
<dbReference type="PANTHER" id="PTHR45632:SF17">
    <property type="entry name" value="KELCH-LIKE PROTEIN 31"/>
    <property type="match status" value="1"/>
</dbReference>
<evidence type="ECO:0000313" key="2">
    <source>
        <dbReference type="Proteomes" id="UP000005239"/>
    </source>
</evidence>
<dbReference type="SUPFAM" id="SSF54695">
    <property type="entry name" value="POZ domain"/>
    <property type="match status" value="1"/>
</dbReference>
<proteinExistence type="predicted"/>
<dbReference type="InterPro" id="IPR014001">
    <property type="entry name" value="Helicase_ATP-bd"/>
</dbReference>
<protein>
    <submittedName>
        <fullName evidence="1">RNA helicase</fullName>
    </submittedName>
</protein>
<dbReference type="SMART" id="SM00875">
    <property type="entry name" value="BACK"/>
    <property type="match status" value="1"/>
</dbReference>
<dbReference type="SUPFAM" id="SSF117281">
    <property type="entry name" value="Kelch motif"/>
    <property type="match status" value="1"/>
</dbReference>
<dbReference type="Pfam" id="PF24681">
    <property type="entry name" value="Kelch_KLHDC2_KLHL20_DRC7"/>
    <property type="match status" value="1"/>
</dbReference>
<dbReference type="GO" id="GO:0005524">
    <property type="term" value="F:ATP binding"/>
    <property type="evidence" value="ECO:0007669"/>
    <property type="project" value="InterPro"/>
</dbReference>
<dbReference type="Proteomes" id="UP000005239">
    <property type="component" value="Unassembled WGS sequence"/>
</dbReference>
<reference evidence="1" key="2">
    <citation type="submission" date="2022-06" db="UniProtKB">
        <authorList>
            <consortium name="EnsemblMetazoa"/>
        </authorList>
    </citation>
    <scope>IDENTIFICATION</scope>
    <source>
        <strain evidence="1">PS312</strain>
    </source>
</reference>
<dbReference type="InterPro" id="IPR011705">
    <property type="entry name" value="BACK"/>
</dbReference>
<dbReference type="GO" id="GO:0031463">
    <property type="term" value="C:Cul3-RING ubiquitin ligase complex"/>
    <property type="evidence" value="ECO:0000318"/>
    <property type="project" value="GO_Central"/>
</dbReference>
<dbReference type="SUPFAM" id="SSF52540">
    <property type="entry name" value="P-loop containing nucleoside triphosphate hydrolases"/>
    <property type="match status" value="1"/>
</dbReference>
<dbReference type="Gene3D" id="3.30.710.10">
    <property type="entry name" value="Potassium Channel Kv1.1, Chain A"/>
    <property type="match status" value="1"/>
</dbReference>
<gene>
    <name evidence="1" type="primary">WBGene00276395</name>
</gene>
<name>A0A2A6CIR7_PRIPA</name>
<dbReference type="InterPro" id="IPR011545">
    <property type="entry name" value="DEAD/DEAH_box_helicase_dom"/>
</dbReference>
<dbReference type="GO" id="GO:0003724">
    <property type="term" value="F:RNA helicase activity"/>
    <property type="evidence" value="ECO:0007669"/>
    <property type="project" value="InterPro"/>
</dbReference>
<dbReference type="EnsemblMetazoa" id="PPA38026.1">
    <property type="protein sequence ID" value="PPA38026.1"/>
    <property type="gene ID" value="WBGene00276395"/>
</dbReference>
<dbReference type="SMART" id="SM00225">
    <property type="entry name" value="BTB"/>
    <property type="match status" value="1"/>
</dbReference>
<dbReference type="SMART" id="SM00612">
    <property type="entry name" value="Kelch"/>
    <property type="match status" value="4"/>
</dbReference>
<dbReference type="GO" id="GO:0003676">
    <property type="term" value="F:nucleic acid binding"/>
    <property type="evidence" value="ECO:0007669"/>
    <property type="project" value="InterPro"/>
</dbReference>
<dbReference type="PROSITE" id="PS51192">
    <property type="entry name" value="HELICASE_ATP_BIND_1"/>
    <property type="match status" value="1"/>
</dbReference>
<dbReference type="GO" id="GO:1990756">
    <property type="term" value="F:ubiquitin-like ligase-substrate adaptor activity"/>
    <property type="evidence" value="ECO:0000318"/>
    <property type="project" value="GO_Central"/>
</dbReference>
<dbReference type="InterPro" id="IPR014014">
    <property type="entry name" value="RNA_helicase_DEAD_Q_motif"/>
</dbReference>
<dbReference type="PROSITE" id="PS51195">
    <property type="entry name" value="Q_MOTIF"/>
    <property type="match status" value="1"/>
</dbReference>
<evidence type="ECO:0000313" key="1">
    <source>
        <dbReference type="EnsemblMetazoa" id="PPA38026.1"/>
    </source>
</evidence>
<dbReference type="InterPro" id="IPR015915">
    <property type="entry name" value="Kelch-typ_b-propeller"/>
</dbReference>
<organism evidence="1 2">
    <name type="scientific">Pristionchus pacificus</name>
    <name type="common">Parasitic nematode worm</name>
    <dbReference type="NCBI Taxonomy" id="54126"/>
    <lineage>
        <taxon>Eukaryota</taxon>
        <taxon>Metazoa</taxon>
        <taxon>Ecdysozoa</taxon>
        <taxon>Nematoda</taxon>
        <taxon>Chromadorea</taxon>
        <taxon>Rhabditida</taxon>
        <taxon>Rhabditina</taxon>
        <taxon>Diplogasteromorpha</taxon>
        <taxon>Diplogasteroidea</taxon>
        <taxon>Neodiplogasteridae</taxon>
        <taxon>Pristionchus</taxon>
    </lineage>
</organism>
<dbReference type="OrthoDB" id="45365at2759"/>
<dbReference type="Gene3D" id="3.40.50.300">
    <property type="entry name" value="P-loop containing nucleotide triphosphate hydrolases"/>
    <property type="match status" value="1"/>
</dbReference>
<dbReference type="Gene3D" id="2.120.10.80">
    <property type="entry name" value="Kelch-type beta propeller"/>
    <property type="match status" value="1"/>
</dbReference>
<dbReference type="InterPro" id="IPR006652">
    <property type="entry name" value="Kelch_1"/>
</dbReference>
<dbReference type="InterPro" id="IPR011333">
    <property type="entry name" value="SKP1/BTB/POZ_sf"/>
</dbReference>